<dbReference type="GO" id="GO:0036064">
    <property type="term" value="C:ciliary basal body"/>
    <property type="evidence" value="ECO:0007669"/>
    <property type="project" value="TreeGrafter"/>
</dbReference>
<dbReference type="Pfam" id="PF23387">
    <property type="entry name" value="TPR_IFT80_172"/>
    <property type="match status" value="1"/>
</dbReference>
<dbReference type="GeneID" id="102734751"/>
<dbReference type="AlphaFoldDB" id="A0A2U3Z2H3"/>
<evidence type="ECO:0000256" key="6">
    <source>
        <dbReference type="ARBA" id="ARBA00023069"/>
    </source>
</evidence>
<keyword evidence="5" id="KW-0802">TPR repeat</keyword>
<evidence type="ECO:0000256" key="7">
    <source>
        <dbReference type="ARBA" id="ARBA00023273"/>
    </source>
</evidence>
<feature type="domain" description="IF140/IFT172/WDR19 TPR" evidence="11">
    <location>
        <begin position="367"/>
        <end position="764"/>
    </location>
</feature>
<evidence type="ECO:0000256" key="2">
    <source>
        <dbReference type="ARBA" id="ARBA00022473"/>
    </source>
</evidence>
<evidence type="ECO:0000313" key="12">
    <source>
        <dbReference type="Proteomes" id="UP000245341"/>
    </source>
</evidence>
<reference evidence="13" key="1">
    <citation type="submission" date="2025-08" db="UniProtKB">
        <authorList>
            <consortium name="RefSeq"/>
        </authorList>
    </citation>
    <scope>IDENTIFICATION</scope>
    <source>
        <tissue evidence="13">Liver</tissue>
    </source>
</reference>
<organism evidence="12 13">
    <name type="scientific">Leptonychotes weddellii</name>
    <name type="common">Weddell seal</name>
    <name type="synonym">Otaria weddellii</name>
    <dbReference type="NCBI Taxonomy" id="9713"/>
    <lineage>
        <taxon>Eukaryota</taxon>
        <taxon>Metazoa</taxon>
        <taxon>Chordata</taxon>
        <taxon>Craniata</taxon>
        <taxon>Vertebrata</taxon>
        <taxon>Euteleostomi</taxon>
        <taxon>Mammalia</taxon>
        <taxon>Eutheria</taxon>
        <taxon>Laurasiatheria</taxon>
        <taxon>Carnivora</taxon>
        <taxon>Caniformia</taxon>
        <taxon>Pinnipedia</taxon>
        <taxon>Phocidae</taxon>
        <taxon>Monachinae</taxon>
        <taxon>Lobodontini</taxon>
        <taxon>Leptonychotes</taxon>
    </lineage>
</organism>
<comment type="subcellular location">
    <subcellularLocation>
        <location evidence="1">Cell projection</location>
        <location evidence="1">Cilium</location>
    </subcellularLocation>
</comment>
<keyword evidence="12" id="KW-1185">Reference proteome</keyword>
<keyword evidence="2" id="KW-0217">Developmental protein</keyword>
<accession>A0A2U3Z2H3</accession>
<evidence type="ECO:0000256" key="4">
    <source>
        <dbReference type="ARBA" id="ARBA00022737"/>
    </source>
</evidence>
<evidence type="ECO:0000313" key="13">
    <source>
        <dbReference type="RefSeq" id="XP_006750200.1"/>
    </source>
</evidence>
<dbReference type="STRING" id="9713.A0A2U3Z2H3"/>
<feature type="domain" description="IFT80/172/WDR35 TPR" evidence="10">
    <location>
        <begin position="87"/>
        <end position="215"/>
    </location>
</feature>
<dbReference type="Gene3D" id="1.25.40.470">
    <property type="match status" value="3"/>
</dbReference>
<dbReference type="PANTHER" id="PTHR15722:SF2">
    <property type="entry name" value="INTRAFLAGELLAR TRANSPORT PROTEIN 172 HOMOLOG"/>
    <property type="match status" value="1"/>
</dbReference>
<dbReference type="SUPFAM" id="SSF48452">
    <property type="entry name" value="TPR-like"/>
    <property type="match status" value="1"/>
</dbReference>
<gene>
    <name evidence="13" type="primary">IFT172</name>
</gene>
<evidence type="ECO:0000256" key="9">
    <source>
        <dbReference type="ARBA" id="ARBA00073483"/>
    </source>
</evidence>
<dbReference type="PANTHER" id="PTHR15722">
    <property type="entry name" value="IFT140/172-RELATED"/>
    <property type="match status" value="1"/>
</dbReference>
<sequence>MINPSTLASLCTTPSEYLFLHPFLGDVVGLERGGGKTEVMVTEGVTTVAYTLDEGLIEFGTAIDDGNYSRATAFLETLEMTPETEAMWKTLSRLALEARQLHIAERCFSALGHVAKARFLHETNEIADQVSREYGGEGTDFYQVRARLAMLEKNYKLAEMIFLEQNAVEEAMDMYQELHRWDECIAVAQAKGHPALEKLRRGYYQWLMDTQQEERAGELQESQGDGLAAISLYLKAGLPAKAARLVLAREELLADTELVEHITAALIKGELYERAGDLFEKIRNPQRALECYCKGSAFMKAVELARLAFPVEVVRLEEAWGDHLVQQKQLDAAINHYIEARCSIKAVDAALGARQWKKAIYILDLQDQSTASKYYPRVAQHYAALQEYEIAEELYIKGDRTKDAIDMYTQAGRWEQAHKLATKCMRPEDVSVLYVTQAQELEKQGKYREAERLYVTVEEPDLAITMFKKHKLYDDMIRLVGKHHPDLLSDTHLHLGKELEAEGRLQEAEYHYLEAQEWKATVNMYRSNGLWEEAYRVAKAHGVATAHKHVAYLWAKSLGGESAVRLLNKLGLLEAAIDHAADNCSFEFAFELSRLALKHKTPEIHLRYALYLEDEGKFEGAEAEFIRAGKPKEAVLMFVHNQDWEAAQRVAEAHDPDSVAEVLMGQARGALEEKDFQKAEGLLLRAQRPGLALNYYKEAGLWSDALRICKDYMPGQLEALQEEYEREATKKGARGMEGLVDQARQWEQAGEYSRAVDCYLKVRDSGSSSSLVEKCRMKAAELAIKFLPPQRSLEVVRAVGPQLIGIGKHSAAAELYLNLDLVKEAIDAFIEGEEWNKAKRVAKELDPRYEDYVDQHYKEFLKNQGKVDSLVGVDVVAALDLYVEQGQWDKCIETATKQNYKILHKYVALYATHLIREGGYGQALALYVQHGAPANPQNFNIYKRIFTDMVSSPGTNSAEAYHNWADLRDVLFNLCENLVKSSEANSPAHEEFETMLLIAHYYATRSAAQSVKQLVRLAARLSVSLLRHTQLLPADKAFYEAGIAAKAVGWENMAFIFLNRFLDLTDAIEEGTLDALDHSDFQDTDIPFEVPLPAKQHVPEAQREEVRDWVLTVSMDQRLEQVLPRDERGAYEASLVAASTGVRALPCLITGYPILRNKIEFKRPGKAANKDNWNKFLMAIKTSHSPVCQDVLKFISQWCGGLPSTSFSFQ</sequence>
<evidence type="ECO:0000256" key="8">
    <source>
        <dbReference type="ARBA" id="ARBA00038130"/>
    </source>
</evidence>
<dbReference type="KEGG" id="lww:102734751"/>
<name>A0A2U3Z2H3_LEPWE</name>
<dbReference type="GO" id="GO:0030992">
    <property type="term" value="C:intraciliary transport particle B"/>
    <property type="evidence" value="ECO:0007669"/>
    <property type="project" value="TreeGrafter"/>
</dbReference>
<dbReference type="GO" id="GO:0042073">
    <property type="term" value="P:intraciliary transport"/>
    <property type="evidence" value="ECO:0007669"/>
    <property type="project" value="TreeGrafter"/>
</dbReference>
<keyword evidence="6" id="KW-0969">Cilium</keyword>
<evidence type="ECO:0000259" key="11">
    <source>
        <dbReference type="Pfam" id="PF24762"/>
    </source>
</evidence>
<comment type="similarity">
    <text evidence="8">Belongs to the IFT172 family.</text>
</comment>
<evidence type="ECO:0000259" key="10">
    <source>
        <dbReference type="Pfam" id="PF23387"/>
    </source>
</evidence>
<dbReference type="InterPro" id="IPR011990">
    <property type="entry name" value="TPR-like_helical_dom_sf"/>
</dbReference>
<evidence type="ECO:0000256" key="5">
    <source>
        <dbReference type="ARBA" id="ARBA00022803"/>
    </source>
</evidence>
<keyword evidence="7" id="KW-0966">Cell projection</keyword>
<dbReference type="InterPro" id="IPR056157">
    <property type="entry name" value="TPR_IFT80_172_dom"/>
</dbReference>
<keyword evidence="4" id="KW-0677">Repeat</keyword>
<dbReference type="InterPro" id="IPR056168">
    <property type="entry name" value="TPR_IF140/IFT172/WDR19"/>
</dbReference>
<dbReference type="Pfam" id="PF24762">
    <property type="entry name" value="TPR_IF140-IFT172"/>
    <property type="match status" value="1"/>
</dbReference>
<dbReference type="FunFam" id="1.25.40.470:FF:000012">
    <property type="entry name" value="intraflagellar transport protein 172 homolog"/>
    <property type="match status" value="1"/>
</dbReference>
<dbReference type="Proteomes" id="UP000245341">
    <property type="component" value="Unplaced"/>
</dbReference>
<evidence type="ECO:0000256" key="3">
    <source>
        <dbReference type="ARBA" id="ARBA00022574"/>
    </source>
</evidence>
<proteinExistence type="inferred from homology"/>
<dbReference type="FunFam" id="1.25.40.470:FF:000008">
    <property type="entry name" value="Intraflagellar transport protein 172 homolog"/>
    <property type="match status" value="1"/>
</dbReference>
<evidence type="ECO:0000256" key="1">
    <source>
        <dbReference type="ARBA" id="ARBA00004138"/>
    </source>
</evidence>
<dbReference type="OrthoDB" id="2186662at2759"/>
<dbReference type="FunFam" id="1.25.40.470:FF:000013">
    <property type="entry name" value="intraflagellar transport protein 172 homolog"/>
    <property type="match status" value="1"/>
</dbReference>
<protein>
    <recommendedName>
        <fullName evidence="9">Intraflagellar transport protein 172 homolog</fullName>
    </recommendedName>
</protein>
<dbReference type="CTD" id="26160"/>
<dbReference type="RefSeq" id="XP_006750200.1">
    <property type="nucleotide sequence ID" value="XM_006750137.2"/>
</dbReference>
<dbReference type="GO" id="GO:0005930">
    <property type="term" value="C:axoneme"/>
    <property type="evidence" value="ECO:0007669"/>
    <property type="project" value="TreeGrafter"/>
</dbReference>
<keyword evidence="3" id="KW-0853">WD repeat</keyword>